<comment type="cofactor">
    <cofactor evidence="9">
        <name>a divalent metal cation</name>
        <dbReference type="ChEBI" id="CHEBI:60240"/>
    </cofactor>
</comment>
<feature type="site" description="Important for substrate specificity" evidence="9">
    <location>
        <position position="71"/>
    </location>
</feature>
<accession>A0A1T4W9R8</accession>
<dbReference type="STRING" id="92487.SAMN02745130_01310"/>
<comment type="similarity">
    <text evidence="7 9">Belongs to the Maf family. YceF subfamily.</text>
</comment>
<dbReference type="SUPFAM" id="SSF52972">
    <property type="entry name" value="ITPase-like"/>
    <property type="match status" value="1"/>
</dbReference>
<evidence type="ECO:0000256" key="2">
    <source>
        <dbReference type="ARBA" id="ARBA00022490"/>
    </source>
</evidence>
<keyword evidence="2 9" id="KW-0963">Cytoplasm</keyword>
<dbReference type="InterPro" id="IPR003697">
    <property type="entry name" value="Maf-like"/>
</dbReference>
<dbReference type="InterPro" id="IPR029001">
    <property type="entry name" value="ITPase-like_fam"/>
</dbReference>
<feature type="active site" description="Proton acceptor" evidence="9">
    <location>
        <position position="70"/>
    </location>
</feature>
<evidence type="ECO:0000256" key="6">
    <source>
        <dbReference type="ARBA" id="ARBA00053369"/>
    </source>
</evidence>
<dbReference type="HAMAP" id="MF_00528">
    <property type="entry name" value="Maf"/>
    <property type="match status" value="1"/>
</dbReference>
<dbReference type="PANTHER" id="PTHR43213:SF10">
    <property type="entry name" value="7-METHYL-GTP PYROPHOSPHATASE"/>
    <property type="match status" value="1"/>
</dbReference>
<dbReference type="FunFam" id="3.90.950.10:FF:000005">
    <property type="entry name" value="7-methyl-GTP pyrophosphatase"/>
    <property type="match status" value="1"/>
</dbReference>
<keyword evidence="4 9" id="KW-0546">Nucleotide metabolism</keyword>
<dbReference type="GO" id="GO:0009117">
    <property type="term" value="P:nucleotide metabolic process"/>
    <property type="evidence" value="ECO:0007669"/>
    <property type="project" value="UniProtKB-KW"/>
</dbReference>
<evidence type="ECO:0000256" key="4">
    <source>
        <dbReference type="ARBA" id="ARBA00023080"/>
    </source>
</evidence>
<keyword evidence="3 9" id="KW-0378">Hydrolase</keyword>
<dbReference type="CDD" id="cd00555">
    <property type="entry name" value="Maf"/>
    <property type="match status" value="1"/>
</dbReference>
<evidence type="ECO:0000256" key="7">
    <source>
        <dbReference type="ARBA" id="ARBA00060749"/>
    </source>
</evidence>
<evidence type="ECO:0000256" key="1">
    <source>
        <dbReference type="ARBA" id="ARBA00004496"/>
    </source>
</evidence>
<name>A0A1T4W9R8_9GAMM</name>
<dbReference type="RefSeq" id="WP_078921779.1">
    <property type="nucleotide sequence ID" value="NZ_FUYB01000004.1"/>
</dbReference>
<dbReference type="Proteomes" id="UP000190460">
    <property type="component" value="Unassembled WGS sequence"/>
</dbReference>
<evidence type="ECO:0000256" key="9">
    <source>
        <dbReference type="HAMAP-Rule" id="MF_00528"/>
    </source>
</evidence>
<protein>
    <recommendedName>
        <fullName evidence="8 9">7-methyl-GTP pyrophosphatase</fullName>
        <shortName evidence="9">m(7)GTP pyrophosphatase</shortName>
        <ecNumber evidence="9">3.6.1.-</ecNumber>
    </recommendedName>
</protein>
<gene>
    <name evidence="10" type="ORF">SAMN02745130_01310</name>
</gene>
<comment type="function">
    <text evidence="6 9">Nucleoside triphosphate pyrophosphatase that hydrolyzes 7-methyl-GTP (m(7)GTP). May have a dual role in cell division arrest and in preventing the incorporation of modified nucleotides into cellular nucleic acids.</text>
</comment>
<evidence type="ECO:0000256" key="8">
    <source>
        <dbReference type="ARBA" id="ARBA00068163"/>
    </source>
</evidence>
<dbReference type="GO" id="GO:0005737">
    <property type="term" value="C:cytoplasm"/>
    <property type="evidence" value="ECO:0007669"/>
    <property type="project" value="UniProtKB-SubCell"/>
</dbReference>
<dbReference type="AlphaFoldDB" id="A0A1T4W9R8"/>
<dbReference type="OrthoDB" id="9813694at2"/>
<evidence type="ECO:0000256" key="5">
    <source>
        <dbReference type="ARBA" id="ARBA00050213"/>
    </source>
</evidence>
<evidence type="ECO:0000313" key="10">
    <source>
        <dbReference type="EMBL" id="SKA73937.1"/>
    </source>
</evidence>
<dbReference type="Gene3D" id="3.90.950.10">
    <property type="match status" value="1"/>
</dbReference>
<reference evidence="10 11" key="1">
    <citation type="submission" date="2017-02" db="EMBL/GenBank/DDBJ databases">
        <authorList>
            <person name="Peterson S.W."/>
        </authorList>
    </citation>
    <scope>NUCLEOTIDE SEQUENCE [LARGE SCALE GENOMIC DNA]</scope>
    <source>
        <strain evidence="10 11">ATCC 49788</strain>
    </source>
</reference>
<comment type="catalytic activity">
    <reaction evidence="5 9">
        <text>N(7)-methyl-GTP + H2O = N(7)-methyl-GMP + diphosphate + H(+)</text>
        <dbReference type="Rhea" id="RHEA:58744"/>
        <dbReference type="ChEBI" id="CHEBI:15377"/>
        <dbReference type="ChEBI" id="CHEBI:15378"/>
        <dbReference type="ChEBI" id="CHEBI:33019"/>
        <dbReference type="ChEBI" id="CHEBI:58285"/>
        <dbReference type="ChEBI" id="CHEBI:87133"/>
    </reaction>
</comment>
<sequence length="196" mass="21562">MPTTLVLASSSSYRRELLTRLQLPFVTAAPDIDESRLADESAQAMVARLAWQKAAALATQYPQALIIGSDQCAVLGEQILGKPLTHEQARQQLQASSGRIVEFLTGLCLLDSQTQSFQLEVIPFQVEFRELQAAEIENYLLREQPYDCAGSFKSEGLGISLFNRMHGDDPTALIGLPLIRLAAMLRKQGYLIPSAV</sequence>
<comment type="caution">
    <text evidence="9">Lacks conserved residue(s) required for the propagation of feature annotation.</text>
</comment>
<dbReference type="GO" id="GO:0047429">
    <property type="term" value="F:nucleoside triphosphate diphosphatase activity"/>
    <property type="evidence" value="ECO:0007669"/>
    <property type="project" value="InterPro"/>
</dbReference>
<organism evidence="10 11">
    <name type="scientific">Thiothrix eikelboomii</name>
    <dbReference type="NCBI Taxonomy" id="92487"/>
    <lineage>
        <taxon>Bacteria</taxon>
        <taxon>Pseudomonadati</taxon>
        <taxon>Pseudomonadota</taxon>
        <taxon>Gammaproteobacteria</taxon>
        <taxon>Thiotrichales</taxon>
        <taxon>Thiotrichaceae</taxon>
        <taxon>Thiothrix</taxon>
    </lineage>
</organism>
<dbReference type="PIRSF" id="PIRSF006305">
    <property type="entry name" value="Maf"/>
    <property type="match status" value="1"/>
</dbReference>
<comment type="subcellular location">
    <subcellularLocation>
        <location evidence="1 9">Cytoplasm</location>
    </subcellularLocation>
</comment>
<feature type="site" description="Important for substrate specificity" evidence="9">
    <location>
        <position position="155"/>
    </location>
</feature>
<dbReference type="PANTHER" id="PTHR43213">
    <property type="entry name" value="BIFUNCTIONAL DTTP/UTP PYROPHOSPHATASE/METHYLTRANSFERASE PROTEIN-RELATED"/>
    <property type="match status" value="1"/>
</dbReference>
<feature type="site" description="Important for substrate specificity" evidence="9">
    <location>
        <position position="13"/>
    </location>
</feature>
<proteinExistence type="inferred from homology"/>
<evidence type="ECO:0000256" key="3">
    <source>
        <dbReference type="ARBA" id="ARBA00022801"/>
    </source>
</evidence>
<dbReference type="Pfam" id="PF02545">
    <property type="entry name" value="Maf"/>
    <property type="match status" value="1"/>
</dbReference>
<dbReference type="EC" id="3.6.1.-" evidence="9"/>
<dbReference type="EMBL" id="FUYB01000004">
    <property type="protein sequence ID" value="SKA73937.1"/>
    <property type="molecule type" value="Genomic_DNA"/>
</dbReference>
<evidence type="ECO:0000313" key="11">
    <source>
        <dbReference type="Proteomes" id="UP000190460"/>
    </source>
</evidence>
<keyword evidence="11" id="KW-1185">Reference proteome</keyword>
<dbReference type="NCBIfam" id="TIGR00172">
    <property type="entry name" value="maf"/>
    <property type="match status" value="1"/>
</dbReference>